<dbReference type="PROSITE" id="PS51387">
    <property type="entry name" value="FAD_PCMH"/>
    <property type="match status" value="1"/>
</dbReference>
<dbReference type="Gene3D" id="3.30.43.10">
    <property type="entry name" value="Uridine Diphospho-n-acetylenolpyruvylglucosamine Reductase, domain 2"/>
    <property type="match status" value="1"/>
</dbReference>
<dbReference type="GO" id="GO:0071949">
    <property type="term" value="F:FAD binding"/>
    <property type="evidence" value="ECO:0007669"/>
    <property type="project" value="InterPro"/>
</dbReference>
<evidence type="ECO:0000256" key="2">
    <source>
        <dbReference type="ARBA" id="ARBA00005466"/>
    </source>
</evidence>
<dbReference type="InterPro" id="IPR006094">
    <property type="entry name" value="Oxid_FAD_bind_N"/>
</dbReference>
<dbReference type="InterPro" id="IPR016167">
    <property type="entry name" value="FAD-bd_PCMH_sub1"/>
</dbReference>
<dbReference type="Gene3D" id="3.40.462.20">
    <property type="match status" value="1"/>
</dbReference>
<keyword evidence="4" id="KW-0274">FAD</keyword>
<dbReference type="EMBL" id="JACLQD010000004">
    <property type="protein sequence ID" value="MBC2836900.1"/>
    <property type="molecule type" value="Genomic_DNA"/>
</dbReference>
<comment type="cofactor">
    <cofactor evidence="1">
        <name>FAD</name>
        <dbReference type="ChEBI" id="CHEBI:57692"/>
    </cofactor>
</comment>
<dbReference type="GO" id="GO:0016491">
    <property type="term" value="F:oxidoreductase activity"/>
    <property type="evidence" value="ECO:0007669"/>
    <property type="project" value="UniProtKB-KW"/>
</dbReference>
<dbReference type="InterPro" id="IPR006093">
    <property type="entry name" value="Oxy_OxRdtase_FAD_BS"/>
</dbReference>
<dbReference type="RefSeq" id="WP_185798499.1">
    <property type="nucleotide sequence ID" value="NZ_JACLQD010000004.1"/>
</dbReference>
<dbReference type="InterPro" id="IPR016166">
    <property type="entry name" value="FAD-bd_PCMH"/>
</dbReference>
<proteinExistence type="inferred from homology"/>
<dbReference type="PANTHER" id="PTHR42973:SF39">
    <property type="entry name" value="FAD-BINDING PCMH-TYPE DOMAIN-CONTAINING PROTEIN"/>
    <property type="match status" value="1"/>
</dbReference>
<dbReference type="InterPro" id="IPR012951">
    <property type="entry name" value="BBE"/>
</dbReference>
<dbReference type="PANTHER" id="PTHR42973">
    <property type="entry name" value="BINDING OXIDOREDUCTASE, PUTATIVE (AFU_ORTHOLOGUE AFUA_1G17690)-RELATED"/>
    <property type="match status" value="1"/>
</dbReference>
<evidence type="ECO:0000256" key="4">
    <source>
        <dbReference type="ARBA" id="ARBA00022827"/>
    </source>
</evidence>
<dbReference type="SUPFAM" id="SSF56176">
    <property type="entry name" value="FAD-binding/transporter-associated domain-like"/>
    <property type="match status" value="1"/>
</dbReference>
<evidence type="ECO:0000259" key="6">
    <source>
        <dbReference type="PROSITE" id="PS51387"/>
    </source>
</evidence>
<dbReference type="AlphaFoldDB" id="A0A842IAL0"/>
<dbReference type="InterPro" id="IPR050416">
    <property type="entry name" value="FAD-linked_Oxidoreductase"/>
</dbReference>
<evidence type="ECO:0000256" key="1">
    <source>
        <dbReference type="ARBA" id="ARBA00001974"/>
    </source>
</evidence>
<dbReference type="Pfam" id="PF08031">
    <property type="entry name" value="BBE"/>
    <property type="match status" value="1"/>
</dbReference>
<protein>
    <submittedName>
        <fullName evidence="7">FAD-binding oxidoreductase</fullName>
    </submittedName>
</protein>
<organism evidence="7 8">
    <name type="scientific">Paragemmobacter straminiformis</name>
    <dbReference type="NCBI Taxonomy" id="2045119"/>
    <lineage>
        <taxon>Bacteria</taxon>
        <taxon>Pseudomonadati</taxon>
        <taxon>Pseudomonadota</taxon>
        <taxon>Alphaproteobacteria</taxon>
        <taxon>Rhodobacterales</taxon>
        <taxon>Paracoccaceae</taxon>
        <taxon>Paragemmobacter</taxon>
    </lineage>
</organism>
<keyword evidence="5" id="KW-0560">Oxidoreductase</keyword>
<name>A0A842IAL0_9RHOB</name>
<dbReference type="Pfam" id="PF01565">
    <property type="entry name" value="FAD_binding_4"/>
    <property type="match status" value="1"/>
</dbReference>
<accession>A0A842IAL0</accession>
<feature type="domain" description="FAD-binding PCMH-type" evidence="6">
    <location>
        <begin position="36"/>
        <end position="206"/>
    </location>
</feature>
<comment type="similarity">
    <text evidence="2">Belongs to the oxygen-dependent FAD-linked oxidoreductase family.</text>
</comment>
<dbReference type="Proteomes" id="UP000555411">
    <property type="component" value="Unassembled WGS sequence"/>
</dbReference>
<sequence length="463" mass="49216">MEDLVGTGTTEGIGPRLLQRGDAGYDAARVVWNGMIDRHPAAILRCGSLADIVAGVRWAAGKGLAVSVKAGGHNVAGHAVGEGALMLDLAGLRGVSVDPVARLAWVEGGALWADVDAATQVHGLAVPGGLISETGVAGLTLSGGVGWLRSRYGLTIDSLVAADVVLASGQVVRAEAGAHDDLFWALRGGGGNFGVVARFCFALHPAGPEVMFCAPVYPASAGAGPIRFWRDFLADKCDDVGSLVEFSTVPEGPDYAQEYWGQRCYTLGAVYAGDAAEGERLLAPLRGLGPLVADFSGIMPYVEVQKLFDPLFPTGAYRCYWKSHLLAELTDAAIDEGLANAIASPSDRSISSFWNFGGATARVAADATAFGDRSFGWMYSLDSVWERADEDATVIGWTRAAWQAFRRHAQPGRVYLNFTGLDEDGPALTRDAFGRNFGRLAAIKRRYDPDNMFRFNQNIRPDA</sequence>
<evidence type="ECO:0000313" key="7">
    <source>
        <dbReference type="EMBL" id="MBC2836900.1"/>
    </source>
</evidence>
<dbReference type="InterPro" id="IPR016169">
    <property type="entry name" value="FAD-bd_PCMH_sub2"/>
</dbReference>
<gene>
    <name evidence="7" type="ORF">H7F16_15380</name>
</gene>
<keyword evidence="8" id="KW-1185">Reference proteome</keyword>
<evidence type="ECO:0000256" key="3">
    <source>
        <dbReference type="ARBA" id="ARBA00022630"/>
    </source>
</evidence>
<dbReference type="PROSITE" id="PS00862">
    <property type="entry name" value="OX2_COVAL_FAD"/>
    <property type="match status" value="1"/>
</dbReference>
<keyword evidence="3" id="KW-0285">Flavoprotein</keyword>
<evidence type="ECO:0000313" key="8">
    <source>
        <dbReference type="Proteomes" id="UP000555411"/>
    </source>
</evidence>
<comment type="caution">
    <text evidence="7">The sequence shown here is derived from an EMBL/GenBank/DDBJ whole genome shotgun (WGS) entry which is preliminary data.</text>
</comment>
<dbReference type="InterPro" id="IPR036318">
    <property type="entry name" value="FAD-bd_PCMH-like_sf"/>
</dbReference>
<reference evidence="7 8" key="1">
    <citation type="journal article" date="2017" name="Int. J. Syst. Evol. Microbiol.">
        <title>Gemmobacter straminiformis sp. nov., isolated from an artificial fountain.</title>
        <authorList>
            <person name="Kang J.Y."/>
            <person name="Kim M.J."/>
            <person name="Chun J."/>
            <person name="Son K.P."/>
            <person name="Jahng K.Y."/>
        </authorList>
    </citation>
    <scope>NUCLEOTIDE SEQUENCE [LARGE SCALE GENOMIC DNA]</scope>
    <source>
        <strain evidence="7 8">CAM-8</strain>
    </source>
</reference>
<evidence type="ECO:0000256" key="5">
    <source>
        <dbReference type="ARBA" id="ARBA00023002"/>
    </source>
</evidence>
<dbReference type="Gene3D" id="3.30.465.10">
    <property type="match status" value="1"/>
</dbReference>